<keyword evidence="6 7" id="KW-0539">Nucleus</keyword>
<accession>A0A8C6LXY4</accession>
<dbReference type="GO" id="GO:0001227">
    <property type="term" value="F:DNA-binding transcription repressor activity, RNA polymerase II-specific"/>
    <property type="evidence" value="ECO:0007669"/>
    <property type="project" value="TreeGrafter"/>
</dbReference>
<dbReference type="InterPro" id="IPR009057">
    <property type="entry name" value="Homeodomain-like_sf"/>
</dbReference>
<dbReference type="CDD" id="cd00086">
    <property type="entry name" value="homeodomain"/>
    <property type="match status" value="1"/>
</dbReference>
<feature type="domain" description="Homeobox" evidence="10">
    <location>
        <begin position="82"/>
        <end position="142"/>
    </location>
</feature>
<evidence type="ECO:0000256" key="2">
    <source>
        <dbReference type="ARBA" id="ARBA00006791"/>
    </source>
</evidence>
<dbReference type="GO" id="GO:0021983">
    <property type="term" value="P:pituitary gland development"/>
    <property type="evidence" value="ECO:0007669"/>
    <property type="project" value="TreeGrafter"/>
</dbReference>
<organism evidence="11 12">
    <name type="scientific">Nothobranchius furzeri</name>
    <name type="common">Turquoise killifish</name>
    <dbReference type="NCBI Taxonomy" id="105023"/>
    <lineage>
        <taxon>Eukaryota</taxon>
        <taxon>Metazoa</taxon>
        <taxon>Chordata</taxon>
        <taxon>Craniata</taxon>
        <taxon>Vertebrata</taxon>
        <taxon>Euteleostomi</taxon>
        <taxon>Actinopterygii</taxon>
        <taxon>Neopterygii</taxon>
        <taxon>Teleostei</taxon>
        <taxon>Neoteleostei</taxon>
        <taxon>Acanthomorphata</taxon>
        <taxon>Ovalentaria</taxon>
        <taxon>Atherinomorphae</taxon>
        <taxon>Cyprinodontiformes</taxon>
        <taxon>Nothobranchiidae</taxon>
        <taxon>Nothobranchius</taxon>
    </lineage>
</organism>
<keyword evidence="4 7" id="KW-0238">DNA-binding</keyword>
<dbReference type="AlphaFoldDB" id="A0A8C6LXY4"/>
<evidence type="ECO:0000256" key="3">
    <source>
        <dbReference type="ARBA" id="ARBA00022473"/>
    </source>
</evidence>
<proteinExistence type="inferred from homology"/>
<reference evidence="11" key="2">
    <citation type="submission" date="2025-08" db="UniProtKB">
        <authorList>
            <consortium name="Ensembl"/>
        </authorList>
    </citation>
    <scope>IDENTIFICATION</scope>
</reference>
<evidence type="ECO:0000256" key="9">
    <source>
        <dbReference type="SAM" id="MobiDB-lite"/>
    </source>
</evidence>
<reference evidence="11" key="3">
    <citation type="submission" date="2025-09" db="UniProtKB">
        <authorList>
            <consortium name="Ensembl"/>
        </authorList>
    </citation>
    <scope>IDENTIFICATION</scope>
</reference>
<dbReference type="Pfam" id="PF00046">
    <property type="entry name" value="Homeodomain"/>
    <property type="match status" value="1"/>
</dbReference>
<dbReference type="PROSITE" id="PS50071">
    <property type="entry name" value="HOMEOBOX_2"/>
    <property type="match status" value="1"/>
</dbReference>
<dbReference type="InterPro" id="IPR001356">
    <property type="entry name" value="HD"/>
</dbReference>
<evidence type="ECO:0000256" key="4">
    <source>
        <dbReference type="ARBA" id="ARBA00023125"/>
    </source>
</evidence>
<dbReference type="GeneTree" id="ENSGT00940000156780"/>
<evidence type="ECO:0000256" key="8">
    <source>
        <dbReference type="RuleBase" id="RU000682"/>
    </source>
</evidence>
<protein>
    <recommendedName>
        <fullName evidence="10">Homeobox domain-containing protein</fullName>
    </recommendedName>
</protein>
<keyword evidence="12" id="KW-1185">Reference proteome</keyword>
<feature type="region of interest" description="Disordered" evidence="9">
    <location>
        <begin position="175"/>
        <end position="197"/>
    </location>
</feature>
<reference evidence="11" key="1">
    <citation type="submission" date="2014-08" db="EMBL/GenBank/DDBJ databases">
        <authorList>
            <person name="Senf B."/>
            <person name="Petzold A."/>
            <person name="Downie B.R."/>
            <person name="Koch P."/>
            <person name="Platzer M."/>
        </authorList>
    </citation>
    <scope>NUCLEOTIDE SEQUENCE [LARGE SCALE GENOMIC DNA]</scope>
    <source>
        <strain evidence="11">GRZ</strain>
    </source>
</reference>
<dbReference type="SMART" id="SM00389">
    <property type="entry name" value="HOX"/>
    <property type="match status" value="1"/>
</dbReference>
<feature type="DNA-binding region" description="Homeobox" evidence="7">
    <location>
        <begin position="84"/>
        <end position="143"/>
    </location>
</feature>
<keyword evidence="5 7" id="KW-0371">Homeobox</keyword>
<dbReference type="PROSITE" id="PS00027">
    <property type="entry name" value="HOMEOBOX_1"/>
    <property type="match status" value="1"/>
</dbReference>
<sequence length="197" mass="22958">MESSVPPGKLSQPAFYIDRILSLDLEKPERSLKLHRPWAAVIFCFCLICSDGGVGRKRGNSFCFKQHQDEQQNPPRTTSSWYMGRRPRTAFSNSQVNALETVFQVNCYPGIELREQLAEKLDLDEDRVQIWFQNRRAKLRRSLRETRLQLVQTAVTDLWVQPEVIGHLRTFKQKGGDDELTHEHASHHQIKVEEEEE</sequence>
<dbReference type="Ensembl" id="ENSNFUT00015029524.1">
    <property type="protein sequence ID" value="ENSNFUP00015028255.1"/>
    <property type="gene ID" value="ENSNFUG00015013674.1"/>
</dbReference>
<keyword evidence="3" id="KW-0217">Developmental protein</keyword>
<comment type="similarity">
    <text evidence="2">Belongs to the ANF homeobox family.</text>
</comment>
<dbReference type="PANTHER" id="PTHR46966:SF1">
    <property type="entry name" value="HOMEOBOX EXPRESSED IN ES CELLS 1"/>
    <property type="match status" value="1"/>
</dbReference>
<evidence type="ECO:0000259" key="10">
    <source>
        <dbReference type="PROSITE" id="PS50071"/>
    </source>
</evidence>
<evidence type="ECO:0000313" key="11">
    <source>
        <dbReference type="Ensembl" id="ENSNFUP00015028255.1"/>
    </source>
</evidence>
<dbReference type="SUPFAM" id="SSF46689">
    <property type="entry name" value="Homeodomain-like"/>
    <property type="match status" value="1"/>
</dbReference>
<gene>
    <name evidence="11" type="primary">LOC107385900</name>
</gene>
<comment type="subcellular location">
    <subcellularLocation>
        <location evidence="1 7 8">Nucleus</location>
    </subcellularLocation>
</comment>
<evidence type="ECO:0000256" key="5">
    <source>
        <dbReference type="ARBA" id="ARBA00023155"/>
    </source>
</evidence>
<dbReference type="InterPro" id="IPR017970">
    <property type="entry name" value="Homeobox_CS"/>
</dbReference>
<dbReference type="FunFam" id="1.10.10.60:FF:000214">
    <property type="entry name" value="Homeobox expressed in ES cells 1"/>
    <property type="match status" value="1"/>
</dbReference>
<dbReference type="InterPro" id="IPR043402">
    <property type="entry name" value="Hesx1"/>
</dbReference>
<name>A0A8C6LXY4_NOTFU</name>
<dbReference type="Proteomes" id="UP000694548">
    <property type="component" value="Chromosome sgr10"/>
</dbReference>
<dbReference type="GO" id="GO:0000978">
    <property type="term" value="F:RNA polymerase II cis-regulatory region sequence-specific DNA binding"/>
    <property type="evidence" value="ECO:0007669"/>
    <property type="project" value="TreeGrafter"/>
</dbReference>
<dbReference type="PANTHER" id="PTHR46966">
    <property type="entry name" value="HOMEOBOX EXPRESSED IN ES CELLS 1"/>
    <property type="match status" value="1"/>
</dbReference>
<evidence type="ECO:0000256" key="6">
    <source>
        <dbReference type="ARBA" id="ARBA00023242"/>
    </source>
</evidence>
<dbReference type="Gene3D" id="1.10.10.60">
    <property type="entry name" value="Homeodomain-like"/>
    <property type="match status" value="1"/>
</dbReference>
<evidence type="ECO:0000256" key="7">
    <source>
        <dbReference type="PROSITE-ProRule" id="PRU00108"/>
    </source>
</evidence>
<dbReference type="GO" id="GO:0005634">
    <property type="term" value="C:nucleus"/>
    <property type="evidence" value="ECO:0007669"/>
    <property type="project" value="UniProtKB-SubCell"/>
</dbReference>
<evidence type="ECO:0000313" key="12">
    <source>
        <dbReference type="Proteomes" id="UP000694548"/>
    </source>
</evidence>
<evidence type="ECO:0000256" key="1">
    <source>
        <dbReference type="ARBA" id="ARBA00004123"/>
    </source>
</evidence>